<protein>
    <submittedName>
        <fullName evidence="1">Uncharacterized protein</fullName>
    </submittedName>
</protein>
<gene>
    <name evidence="1" type="ORF">T02_13711</name>
</gene>
<comment type="caution">
    <text evidence="1">The sequence shown here is derived from an EMBL/GenBank/DDBJ whole genome shotgun (WGS) entry which is preliminary data.</text>
</comment>
<dbReference type="EMBL" id="JYDW01000840">
    <property type="protein sequence ID" value="KRZ47398.1"/>
    <property type="molecule type" value="Genomic_DNA"/>
</dbReference>
<accession>A0A0V1KJQ2</accession>
<reference evidence="1 2" key="1">
    <citation type="submission" date="2015-05" db="EMBL/GenBank/DDBJ databases">
        <title>Evolution of Trichinella species and genotypes.</title>
        <authorList>
            <person name="Korhonen P.K."/>
            <person name="Edoardo P."/>
            <person name="Giuseppe L.R."/>
            <person name="Gasser R.B."/>
        </authorList>
    </citation>
    <scope>NUCLEOTIDE SEQUENCE [LARGE SCALE GENOMIC DNA]</scope>
    <source>
        <strain evidence="1">ISS10</strain>
    </source>
</reference>
<sequence>MKITTLTKEFTSAYSSINNNGIYFPVHFLFIAVQSRKPYPSEFQQTKNLSCTMIFDI</sequence>
<evidence type="ECO:0000313" key="1">
    <source>
        <dbReference type="EMBL" id="KRZ47398.1"/>
    </source>
</evidence>
<name>A0A0V1KJQ2_9BILA</name>
<keyword evidence="2" id="KW-1185">Reference proteome</keyword>
<organism evidence="1 2">
    <name type="scientific">Trichinella nativa</name>
    <dbReference type="NCBI Taxonomy" id="6335"/>
    <lineage>
        <taxon>Eukaryota</taxon>
        <taxon>Metazoa</taxon>
        <taxon>Ecdysozoa</taxon>
        <taxon>Nematoda</taxon>
        <taxon>Enoplea</taxon>
        <taxon>Dorylaimia</taxon>
        <taxon>Trichinellida</taxon>
        <taxon>Trichinellidae</taxon>
        <taxon>Trichinella</taxon>
    </lineage>
</organism>
<dbReference type="OrthoDB" id="5931274at2759"/>
<proteinExistence type="predicted"/>
<evidence type="ECO:0000313" key="2">
    <source>
        <dbReference type="Proteomes" id="UP000054721"/>
    </source>
</evidence>
<dbReference type="AlphaFoldDB" id="A0A0V1KJQ2"/>
<dbReference type="Proteomes" id="UP000054721">
    <property type="component" value="Unassembled WGS sequence"/>
</dbReference>